<dbReference type="GO" id="GO:0005886">
    <property type="term" value="C:plasma membrane"/>
    <property type="evidence" value="ECO:0007669"/>
    <property type="project" value="UniProtKB-SubCell"/>
</dbReference>
<keyword evidence="6 7" id="KW-0472">Membrane</keyword>
<dbReference type="PANTHER" id="PTHR33778:SF1">
    <property type="entry name" value="MAGNESIUM TRANSPORTER YHID-RELATED"/>
    <property type="match status" value="1"/>
</dbReference>
<proteinExistence type="inferred from homology"/>
<feature type="transmembrane region" description="Helical" evidence="7">
    <location>
        <begin position="6"/>
        <end position="23"/>
    </location>
</feature>
<evidence type="ECO:0000256" key="7">
    <source>
        <dbReference type="SAM" id="Phobius"/>
    </source>
</evidence>
<keyword evidence="4 7" id="KW-0812">Transmembrane</keyword>
<evidence type="ECO:0000256" key="4">
    <source>
        <dbReference type="ARBA" id="ARBA00022692"/>
    </source>
</evidence>
<feature type="domain" description="MgtC/SapB/SrpB/YhiD N-terminal" evidence="8">
    <location>
        <begin position="11"/>
        <end position="133"/>
    </location>
</feature>
<sequence>MELAEFSLSIGLAAVAGLFIGIEREFTGKSAGLKTNALVALGACVFILLSLQFQGEEFVDITRVIGQVVTGIGFIGAGTILQHGKNVKGLTTAATIWCSAAAGGLAALQMYAELLIICITIVVINLVFGFLEKKLIRGKRKHDNTEH</sequence>
<feature type="transmembrane region" description="Helical" evidence="7">
    <location>
        <begin position="61"/>
        <end position="81"/>
    </location>
</feature>
<feature type="transmembrane region" description="Helical" evidence="7">
    <location>
        <begin position="35"/>
        <end position="55"/>
    </location>
</feature>
<dbReference type="PANTHER" id="PTHR33778">
    <property type="entry name" value="PROTEIN MGTC"/>
    <property type="match status" value="1"/>
</dbReference>
<dbReference type="Proteomes" id="UP000199116">
    <property type="component" value="Unassembled WGS sequence"/>
</dbReference>
<comment type="similarity">
    <text evidence="2">Belongs to the MgtC/SapB family.</text>
</comment>
<organism evidence="9 10">
    <name type="scientific">Salegentibacter agarivorans</name>
    <dbReference type="NCBI Taxonomy" id="345907"/>
    <lineage>
        <taxon>Bacteria</taxon>
        <taxon>Pseudomonadati</taxon>
        <taxon>Bacteroidota</taxon>
        <taxon>Flavobacteriia</taxon>
        <taxon>Flavobacteriales</taxon>
        <taxon>Flavobacteriaceae</taxon>
        <taxon>Salegentibacter</taxon>
    </lineage>
</organism>
<gene>
    <name evidence="9" type="ORF">SAMN04488033_12412</name>
</gene>
<dbReference type="RefSeq" id="WP_075325589.1">
    <property type="nucleotide sequence ID" value="NZ_FOOH01000024.1"/>
</dbReference>
<dbReference type="InterPro" id="IPR003416">
    <property type="entry name" value="MgtC/SapB/SrpB/YhiD_fam"/>
</dbReference>
<dbReference type="PRINTS" id="PR01837">
    <property type="entry name" value="MGTCSAPBPROT"/>
</dbReference>
<dbReference type="AlphaFoldDB" id="A0A1I2NPH5"/>
<feature type="transmembrane region" description="Helical" evidence="7">
    <location>
        <begin position="90"/>
        <end position="108"/>
    </location>
</feature>
<name>A0A1I2NPH5_9FLAO</name>
<evidence type="ECO:0000259" key="8">
    <source>
        <dbReference type="Pfam" id="PF02308"/>
    </source>
</evidence>
<dbReference type="EMBL" id="FOOH01000024">
    <property type="protein sequence ID" value="SFG05905.1"/>
    <property type="molecule type" value="Genomic_DNA"/>
</dbReference>
<comment type="subcellular location">
    <subcellularLocation>
        <location evidence="1">Cell membrane</location>
        <topology evidence="1">Multi-pass membrane protein</topology>
    </subcellularLocation>
</comment>
<dbReference type="InterPro" id="IPR049177">
    <property type="entry name" value="MgtC_SapB_SrpB_YhiD_N"/>
</dbReference>
<dbReference type="Pfam" id="PF02308">
    <property type="entry name" value="MgtC"/>
    <property type="match status" value="1"/>
</dbReference>
<evidence type="ECO:0000256" key="1">
    <source>
        <dbReference type="ARBA" id="ARBA00004651"/>
    </source>
</evidence>
<feature type="transmembrane region" description="Helical" evidence="7">
    <location>
        <begin position="114"/>
        <end position="131"/>
    </location>
</feature>
<keyword evidence="3" id="KW-1003">Cell membrane</keyword>
<accession>A0A1I2NPH5</accession>
<evidence type="ECO:0000256" key="6">
    <source>
        <dbReference type="ARBA" id="ARBA00023136"/>
    </source>
</evidence>
<evidence type="ECO:0000256" key="5">
    <source>
        <dbReference type="ARBA" id="ARBA00022989"/>
    </source>
</evidence>
<keyword evidence="10" id="KW-1185">Reference proteome</keyword>
<reference evidence="10" key="1">
    <citation type="submission" date="2016-10" db="EMBL/GenBank/DDBJ databases">
        <authorList>
            <person name="Varghese N."/>
            <person name="Submissions S."/>
        </authorList>
    </citation>
    <scope>NUCLEOTIDE SEQUENCE [LARGE SCALE GENOMIC DNA]</scope>
    <source>
        <strain evidence="10">DSM 23515</strain>
    </source>
</reference>
<evidence type="ECO:0000313" key="10">
    <source>
        <dbReference type="Proteomes" id="UP000199116"/>
    </source>
</evidence>
<evidence type="ECO:0000256" key="2">
    <source>
        <dbReference type="ARBA" id="ARBA00009298"/>
    </source>
</evidence>
<evidence type="ECO:0000313" key="9">
    <source>
        <dbReference type="EMBL" id="SFG05905.1"/>
    </source>
</evidence>
<evidence type="ECO:0000256" key="3">
    <source>
        <dbReference type="ARBA" id="ARBA00022475"/>
    </source>
</evidence>
<protein>
    <submittedName>
        <fullName evidence="9">Putative Mg2+ transporter-C (MgtC) family protein</fullName>
    </submittedName>
</protein>
<keyword evidence="5 7" id="KW-1133">Transmembrane helix</keyword>